<gene>
    <name evidence="4" type="ORF">IDM48_02705</name>
</gene>
<dbReference type="SMART" id="SM00014">
    <property type="entry name" value="acidPPc"/>
    <property type="match status" value="1"/>
</dbReference>
<feature type="transmembrane region" description="Helical" evidence="2">
    <location>
        <begin position="184"/>
        <end position="203"/>
    </location>
</feature>
<feature type="transmembrane region" description="Helical" evidence="2">
    <location>
        <begin position="63"/>
        <end position="88"/>
    </location>
</feature>
<feature type="transmembrane region" description="Helical" evidence="2">
    <location>
        <begin position="147"/>
        <end position="164"/>
    </location>
</feature>
<dbReference type="KEGG" id="rama:IDM48_02705"/>
<dbReference type="Gene3D" id="1.20.144.10">
    <property type="entry name" value="Phosphatidic acid phosphatase type 2/haloperoxidase"/>
    <property type="match status" value="1"/>
</dbReference>
<dbReference type="InterPro" id="IPR000326">
    <property type="entry name" value="PAP2/HPO"/>
</dbReference>
<feature type="transmembrane region" description="Helical" evidence="2">
    <location>
        <begin position="210"/>
        <end position="231"/>
    </location>
</feature>
<dbReference type="SUPFAM" id="SSF48317">
    <property type="entry name" value="Acid phosphatase/Vanadium-dependent haloperoxidase"/>
    <property type="match status" value="1"/>
</dbReference>
<feature type="region of interest" description="Disordered" evidence="1">
    <location>
        <begin position="35"/>
        <end position="54"/>
    </location>
</feature>
<evidence type="ECO:0000259" key="3">
    <source>
        <dbReference type="SMART" id="SM00014"/>
    </source>
</evidence>
<feature type="transmembrane region" description="Helical" evidence="2">
    <location>
        <begin position="121"/>
        <end position="140"/>
    </location>
</feature>
<feature type="transmembrane region" description="Helical" evidence="2">
    <location>
        <begin position="307"/>
        <end position="329"/>
    </location>
</feature>
<reference evidence="4 5" key="1">
    <citation type="submission" date="2020-09" db="EMBL/GenBank/DDBJ databases">
        <title>Investigation of environmental microbe.</title>
        <authorList>
            <person name="Ou Y."/>
            <person name="Kang Q."/>
        </authorList>
    </citation>
    <scope>NUCLEOTIDE SEQUENCE [LARGE SCALE GENOMIC DNA]</scope>
    <source>
        <strain evidence="4 5">KJZ-9</strain>
    </source>
</reference>
<evidence type="ECO:0000256" key="2">
    <source>
        <dbReference type="SAM" id="Phobius"/>
    </source>
</evidence>
<protein>
    <submittedName>
        <fullName evidence="4">Phosphatase PAP2 family protein</fullName>
    </submittedName>
</protein>
<sequence length="345" mass="37483">MIHRTGEQPNNQLSTSPANAWKSTTIENSTHAPVSVVEPENGERPSPLGQLSPKNIRRTRPTFWALMQHIFAIFLLSFMLLVAVGFYIQIPVGQQLDEISFNEFSYQFLGLQNQTLQLLDLIPAIAGVLAVVGIIFVLLWKHRFVPALVGLGVALCANISAQVLKNLVISKPNFGIQEAALNSAPSGHTTFAAAAAAALFIASPKKLRPAVALLGAVISFAAGFSTIINGWHRPADVITAIILTSIWTVIGLTILRFLRSEELDLSNTQRTGLILIPLLSISGFFLGFCSLALYLVTFYDPIPGGALMAAICMILAVLAFTTSLQIGLLRARNKQRSAYTKIWTY</sequence>
<dbReference type="Pfam" id="PF01569">
    <property type="entry name" value="PAP2"/>
    <property type="match status" value="1"/>
</dbReference>
<evidence type="ECO:0000256" key="1">
    <source>
        <dbReference type="SAM" id="MobiDB-lite"/>
    </source>
</evidence>
<dbReference type="Proteomes" id="UP000516421">
    <property type="component" value="Chromosome"/>
</dbReference>
<evidence type="ECO:0000313" key="4">
    <source>
        <dbReference type="EMBL" id="QNV40356.1"/>
    </source>
</evidence>
<dbReference type="AlphaFoldDB" id="A0A7H2BL10"/>
<dbReference type="RefSeq" id="WP_068170712.1">
    <property type="nucleotide sequence ID" value="NZ_CP061538.1"/>
</dbReference>
<dbReference type="InterPro" id="IPR036938">
    <property type="entry name" value="PAP2/HPO_sf"/>
</dbReference>
<dbReference type="EMBL" id="CP061538">
    <property type="protein sequence ID" value="QNV40356.1"/>
    <property type="molecule type" value="Genomic_DNA"/>
</dbReference>
<evidence type="ECO:0000313" key="5">
    <source>
        <dbReference type="Proteomes" id="UP000516421"/>
    </source>
</evidence>
<feature type="domain" description="Phosphatidic acid phosphatase type 2/haloperoxidase" evidence="3">
    <location>
        <begin position="121"/>
        <end position="252"/>
    </location>
</feature>
<keyword evidence="2" id="KW-0812">Transmembrane</keyword>
<keyword evidence="5" id="KW-1185">Reference proteome</keyword>
<keyword evidence="2" id="KW-1133">Transmembrane helix</keyword>
<organism evidence="4 5">
    <name type="scientific">Rothia amarae</name>
    <dbReference type="NCBI Taxonomy" id="169480"/>
    <lineage>
        <taxon>Bacteria</taxon>
        <taxon>Bacillati</taxon>
        <taxon>Actinomycetota</taxon>
        <taxon>Actinomycetes</taxon>
        <taxon>Micrococcales</taxon>
        <taxon>Micrococcaceae</taxon>
        <taxon>Rothia</taxon>
    </lineage>
</organism>
<proteinExistence type="predicted"/>
<keyword evidence="2" id="KW-0472">Membrane</keyword>
<feature type="transmembrane region" description="Helical" evidence="2">
    <location>
        <begin position="237"/>
        <end position="258"/>
    </location>
</feature>
<accession>A0A7H2BL10</accession>
<feature type="transmembrane region" description="Helical" evidence="2">
    <location>
        <begin position="270"/>
        <end position="295"/>
    </location>
</feature>
<name>A0A7H2BL10_9MICC</name>